<dbReference type="AlphaFoldDB" id="X1KKM9"/>
<gene>
    <name evidence="1" type="ORF">S06H3_19630</name>
</gene>
<comment type="caution">
    <text evidence="1">The sequence shown here is derived from an EMBL/GenBank/DDBJ whole genome shotgun (WGS) entry which is preliminary data.</text>
</comment>
<feature type="non-terminal residue" evidence="1">
    <location>
        <position position="46"/>
    </location>
</feature>
<reference evidence="1" key="1">
    <citation type="journal article" date="2014" name="Front. Microbiol.">
        <title>High frequency of phylogenetically diverse reductive dehalogenase-homologous genes in deep subseafloor sedimentary metagenomes.</title>
        <authorList>
            <person name="Kawai M."/>
            <person name="Futagami T."/>
            <person name="Toyoda A."/>
            <person name="Takaki Y."/>
            <person name="Nishi S."/>
            <person name="Hori S."/>
            <person name="Arai W."/>
            <person name="Tsubouchi T."/>
            <person name="Morono Y."/>
            <person name="Uchiyama I."/>
            <person name="Ito T."/>
            <person name="Fujiyama A."/>
            <person name="Inagaki F."/>
            <person name="Takami H."/>
        </authorList>
    </citation>
    <scope>NUCLEOTIDE SEQUENCE</scope>
    <source>
        <strain evidence="1">Expedition CK06-06</strain>
    </source>
</reference>
<dbReference type="EMBL" id="BARV01010070">
    <property type="protein sequence ID" value="GAI07612.1"/>
    <property type="molecule type" value="Genomic_DNA"/>
</dbReference>
<accession>X1KKM9</accession>
<evidence type="ECO:0000313" key="1">
    <source>
        <dbReference type="EMBL" id="GAI07612.1"/>
    </source>
</evidence>
<protein>
    <submittedName>
        <fullName evidence="1">Uncharacterized protein</fullName>
    </submittedName>
</protein>
<organism evidence="1">
    <name type="scientific">marine sediment metagenome</name>
    <dbReference type="NCBI Taxonomy" id="412755"/>
    <lineage>
        <taxon>unclassified sequences</taxon>
        <taxon>metagenomes</taxon>
        <taxon>ecological metagenomes</taxon>
    </lineage>
</organism>
<proteinExistence type="predicted"/>
<name>X1KKM9_9ZZZZ</name>
<sequence>MVKNIRDLKLFDVPGFAVNVDNARDMIPFVKEAKNAGGIAVFMFHG</sequence>